<reference evidence="4 5" key="1">
    <citation type="submission" date="2019-08" db="EMBL/GenBank/DDBJ databases">
        <authorList>
            <person name="Vazquez-Campos X."/>
        </authorList>
    </citation>
    <scope>NUCLEOTIDE SEQUENCE [LARGE SCALE GENOMIC DNA]</scope>
    <source>
        <strain evidence="4">LFW-283_2</strain>
    </source>
</reference>
<keyword evidence="1 4" id="KW-0328">Glycosyltransferase</keyword>
<dbReference type="PANTHER" id="PTHR43363">
    <property type="entry name" value="HYPOXANTHINE PHOSPHORIBOSYLTRANSFERASE"/>
    <property type="match status" value="1"/>
</dbReference>
<gene>
    <name evidence="4" type="primary">gpt</name>
    <name evidence="4" type="ORF">LFW2832_00021</name>
</gene>
<feature type="domain" description="Phosphoribosyltransferase" evidence="3">
    <location>
        <begin position="12"/>
        <end position="144"/>
    </location>
</feature>
<protein>
    <submittedName>
        <fullName evidence="4">Xanthine phosphoribosyltransferase</fullName>
        <ecNumber evidence="4">2.4.2.22</ecNumber>
    </submittedName>
</protein>
<evidence type="ECO:0000313" key="5">
    <source>
        <dbReference type="Proteomes" id="UP000789941"/>
    </source>
</evidence>
<comment type="caution">
    <text evidence="4">The sequence shown here is derived from an EMBL/GenBank/DDBJ whole genome shotgun (WGS) entry which is preliminary data.</text>
</comment>
<dbReference type="Gene3D" id="3.40.50.2020">
    <property type="match status" value="1"/>
</dbReference>
<organism evidence="4 5">
    <name type="scientific">Candidatus Bilamarchaeum dharawalense</name>
    <dbReference type="NCBI Taxonomy" id="2885759"/>
    <lineage>
        <taxon>Archaea</taxon>
        <taxon>Candidatus Micrarchaeota</taxon>
        <taxon>Candidatus Micrarchaeia</taxon>
        <taxon>Candidatus Anstonellales</taxon>
        <taxon>Candidatus Bilamarchaeaceae</taxon>
        <taxon>Candidatus Bilamarchaeum</taxon>
    </lineage>
</organism>
<keyword evidence="2 4" id="KW-0808">Transferase</keyword>
<dbReference type="Pfam" id="PF00156">
    <property type="entry name" value="Pribosyltran"/>
    <property type="match status" value="1"/>
</dbReference>
<accession>A0A5E4LLS0</accession>
<evidence type="ECO:0000256" key="2">
    <source>
        <dbReference type="ARBA" id="ARBA00022679"/>
    </source>
</evidence>
<dbReference type="AlphaFoldDB" id="A0A5E4LLS0"/>
<dbReference type="InterPro" id="IPR000836">
    <property type="entry name" value="PRTase_dom"/>
</dbReference>
<dbReference type="PANTHER" id="PTHR43363:SF2">
    <property type="entry name" value="PHOSPHORIBOSYLTRANSFERASE"/>
    <property type="match status" value="1"/>
</dbReference>
<dbReference type="EMBL" id="CABMJJ010000001">
    <property type="protein sequence ID" value="VVC02471.1"/>
    <property type="molecule type" value="Genomic_DNA"/>
</dbReference>
<dbReference type="Proteomes" id="UP000789941">
    <property type="component" value="Unassembled WGS sequence"/>
</dbReference>
<evidence type="ECO:0000256" key="1">
    <source>
        <dbReference type="ARBA" id="ARBA00022676"/>
    </source>
</evidence>
<name>A0A5E4LLS0_9ARCH</name>
<dbReference type="InterPro" id="IPR029057">
    <property type="entry name" value="PRTase-like"/>
</dbReference>
<evidence type="ECO:0000259" key="3">
    <source>
        <dbReference type="Pfam" id="PF00156"/>
    </source>
</evidence>
<evidence type="ECO:0000313" key="4">
    <source>
        <dbReference type="EMBL" id="VVC02471.1"/>
    </source>
</evidence>
<dbReference type="SUPFAM" id="SSF53271">
    <property type="entry name" value="PRTase-like"/>
    <property type="match status" value="1"/>
</dbReference>
<proteinExistence type="predicted"/>
<dbReference type="GO" id="GO:0000310">
    <property type="term" value="F:xanthine phosphoribosyltransferase activity"/>
    <property type="evidence" value="ECO:0007669"/>
    <property type="project" value="UniProtKB-EC"/>
</dbReference>
<dbReference type="EC" id="2.4.2.22" evidence="4"/>
<dbReference type="CDD" id="cd06223">
    <property type="entry name" value="PRTases_typeI"/>
    <property type="match status" value="1"/>
</dbReference>
<sequence>MEFLPISWTQAEKLCIKLSNKVKSYQPDVLIGISRGGLVPVRILSDLLDIHDVCVLRVQFYRSIGHAPDEPRITQGQDMQISGKKVLVVDDISDTGKSLMVIKKFINDKKPREVKFATLHFKPKTSFKPDYYLSKTNKWVIYPWEKQEVARELKECK</sequence>